<dbReference type="Pfam" id="PF03734">
    <property type="entry name" value="YkuD"/>
    <property type="match status" value="1"/>
</dbReference>
<evidence type="ECO:0000256" key="9">
    <source>
        <dbReference type="PROSITE-ProRule" id="PRU01373"/>
    </source>
</evidence>
<keyword evidence="7 9" id="KW-0573">Peptidoglycan synthesis</keyword>
<dbReference type="PANTHER" id="PTHR30582">
    <property type="entry name" value="L,D-TRANSPEPTIDASE"/>
    <property type="match status" value="1"/>
</dbReference>
<dbReference type="GO" id="GO:0016740">
    <property type="term" value="F:transferase activity"/>
    <property type="evidence" value="ECO:0007669"/>
    <property type="project" value="UniProtKB-KW"/>
</dbReference>
<dbReference type="Proteomes" id="UP001229025">
    <property type="component" value="Unassembled WGS sequence"/>
</dbReference>
<evidence type="ECO:0000256" key="8">
    <source>
        <dbReference type="ARBA" id="ARBA00023316"/>
    </source>
</evidence>
<dbReference type="InterPro" id="IPR050979">
    <property type="entry name" value="LD-transpeptidase"/>
</dbReference>
<dbReference type="EC" id="2.-.-.-" evidence="11"/>
<sequence>MACWVAVDLARQSLEIRSDAPSGSRDAPPPAASPDALVHACAISSGLNGIGELDGSGCTPTGWHVIRAAIGAGNPCGAVYRGRRFTGEVFTPELAAEHPERDWILTRILWLSGRESGVNRGRNARGERVDSLRRYIYFHGTPSTEPMGVAASHGCIRLRDDDLLRLFAEVVPGTPVLLHA</sequence>
<dbReference type="CDD" id="cd16913">
    <property type="entry name" value="YkuD_like"/>
    <property type="match status" value="1"/>
</dbReference>
<evidence type="ECO:0000256" key="7">
    <source>
        <dbReference type="ARBA" id="ARBA00022984"/>
    </source>
</evidence>
<keyword evidence="4 11" id="KW-0808">Transferase</keyword>
<comment type="similarity">
    <text evidence="2">Belongs to the YkuD family.</text>
</comment>
<evidence type="ECO:0000259" key="10">
    <source>
        <dbReference type="PROSITE" id="PS52029"/>
    </source>
</evidence>
<evidence type="ECO:0000256" key="5">
    <source>
        <dbReference type="ARBA" id="ARBA00022801"/>
    </source>
</evidence>
<gene>
    <name evidence="11" type="ORF">QLT01_03260</name>
</gene>
<reference evidence="12" key="1">
    <citation type="submission" date="2023-07" db="EMBL/GenBank/DDBJ databases">
        <title>Genome-based characterization of strain KMM 296 and proposal for reclassification of Cobetia litoralis and Cobetia pacifica, and emended description of the species Cobetia amphilecti and Cobetia marina.</title>
        <authorList>
            <person name="Balabanova L."/>
            <person name="Nedashkovskaya O."/>
        </authorList>
    </citation>
    <scope>NUCLEOTIDE SEQUENCE [LARGE SCALE GENOMIC DNA]</scope>
    <source>
        <strain evidence="12">NRIC 0815</strain>
    </source>
</reference>
<evidence type="ECO:0000256" key="1">
    <source>
        <dbReference type="ARBA" id="ARBA00004752"/>
    </source>
</evidence>
<feature type="active site" description="Proton donor/acceptor" evidence="9">
    <location>
        <position position="139"/>
    </location>
</feature>
<dbReference type="SUPFAM" id="SSF141523">
    <property type="entry name" value="L,D-transpeptidase catalytic domain-like"/>
    <property type="match status" value="1"/>
</dbReference>
<comment type="pathway">
    <text evidence="1 9">Cell wall biogenesis; peptidoglycan biosynthesis.</text>
</comment>
<keyword evidence="8 9" id="KW-0961">Cell wall biogenesis/degradation</keyword>
<dbReference type="PROSITE" id="PS52029">
    <property type="entry name" value="LD_TPASE"/>
    <property type="match status" value="1"/>
</dbReference>
<evidence type="ECO:0000256" key="3">
    <source>
        <dbReference type="ARBA" id="ARBA00022676"/>
    </source>
</evidence>
<keyword evidence="6 9" id="KW-0133">Cell shape</keyword>
<dbReference type="PANTHER" id="PTHR30582:SF24">
    <property type="entry name" value="L,D-TRANSPEPTIDASE ERFK_SRFK-RELATED"/>
    <property type="match status" value="1"/>
</dbReference>
<keyword evidence="12" id="KW-1185">Reference proteome</keyword>
<accession>A0ABT6UKY2</accession>
<evidence type="ECO:0000256" key="6">
    <source>
        <dbReference type="ARBA" id="ARBA00022960"/>
    </source>
</evidence>
<protein>
    <submittedName>
        <fullName evidence="11">L,D-transpeptidase</fullName>
        <ecNumber evidence="11">2.-.-.-</ecNumber>
    </submittedName>
</protein>
<feature type="domain" description="L,D-TPase catalytic" evidence="10">
    <location>
        <begin position="3"/>
        <end position="179"/>
    </location>
</feature>
<proteinExistence type="inferred from homology"/>
<evidence type="ECO:0000256" key="4">
    <source>
        <dbReference type="ARBA" id="ARBA00022679"/>
    </source>
</evidence>
<evidence type="ECO:0000313" key="11">
    <source>
        <dbReference type="EMBL" id="MDI5883373.1"/>
    </source>
</evidence>
<dbReference type="InterPro" id="IPR038063">
    <property type="entry name" value="Transpep_catalytic_dom"/>
</dbReference>
<dbReference type="EMBL" id="JASCSA010000002">
    <property type="protein sequence ID" value="MDI5883373.1"/>
    <property type="molecule type" value="Genomic_DNA"/>
</dbReference>
<organism evidence="11 12">
    <name type="scientific">Cobetia amphilecti</name>
    <dbReference type="NCBI Taxonomy" id="1055104"/>
    <lineage>
        <taxon>Bacteria</taxon>
        <taxon>Pseudomonadati</taxon>
        <taxon>Pseudomonadota</taxon>
        <taxon>Gammaproteobacteria</taxon>
        <taxon>Oceanospirillales</taxon>
        <taxon>Halomonadaceae</taxon>
        <taxon>Cobetia</taxon>
    </lineage>
</organism>
<dbReference type="Gene3D" id="2.40.440.10">
    <property type="entry name" value="L,D-transpeptidase catalytic domain-like"/>
    <property type="match status" value="1"/>
</dbReference>
<dbReference type="InterPro" id="IPR005490">
    <property type="entry name" value="LD_TPept_cat_dom"/>
</dbReference>
<keyword evidence="3" id="KW-0328">Glycosyltransferase</keyword>
<dbReference type="RefSeq" id="WP_284726340.1">
    <property type="nucleotide sequence ID" value="NZ_JASCSA010000002.1"/>
</dbReference>
<keyword evidence="5" id="KW-0378">Hydrolase</keyword>
<feature type="active site" description="Nucleophile" evidence="9">
    <location>
        <position position="155"/>
    </location>
</feature>
<evidence type="ECO:0000313" key="12">
    <source>
        <dbReference type="Proteomes" id="UP001229025"/>
    </source>
</evidence>
<name>A0ABT6UKY2_9GAMM</name>
<evidence type="ECO:0000256" key="2">
    <source>
        <dbReference type="ARBA" id="ARBA00005992"/>
    </source>
</evidence>
<comment type="caution">
    <text evidence="11">The sequence shown here is derived from an EMBL/GenBank/DDBJ whole genome shotgun (WGS) entry which is preliminary data.</text>
</comment>